<dbReference type="AlphaFoldDB" id="A0A9N8V4S9"/>
<organism evidence="1 2">
    <name type="scientific">Acaulospora morrowiae</name>
    <dbReference type="NCBI Taxonomy" id="94023"/>
    <lineage>
        <taxon>Eukaryota</taxon>
        <taxon>Fungi</taxon>
        <taxon>Fungi incertae sedis</taxon>
        <taxon>Mucoromycota</taxon>
        <taxon>Glomeromycotina</taxon>
        <taxon>Glomeromycetes</taxon>
        <taxon>Diversisporales</taxon>
        <taxon>Acaulosporaceae</taxon>
        <taxon>Acaulospora</taxon>
    </lineage>
</organism>
<sequence>MPLLPNKKKNTSNDDMNEITKGISELSINKAIAKGIEADEVAVDIDNISVEIVPYL</sequence>
<proteinExistence type="predicted"/>
<keyword evidence="2" id="KW-1185">Reference proteome</keyword>
<accession>A0A9N8V4S9</accession>
<evidence type="ECO:0000313" key="2">
    <source>
        <dbReference type="Proteomes" id="UP000789342"/>
    </source>
</evidence>
<dbReference type="EMBL" id="CAJVPV010000012">
    <property type="protein sequence ID" value="CAG8438133.1"/>
    <property type="molecule type" value="Genomic_DNA"/>
</dbReference>
<protein>
    <submittedName>
        <fullName evidence="1">6723_t:CDS:1</fullName>
    </submittedName>
</protein>
<dbReference type="Proteomes" id="UP000789342">
    <property type="component" value="Unassembled WGS sequence"/>
</dbReference>
<gene>
    <name evidence="1" type="ORF">AMORRO_LOCUS68</name>
</gene>
<comment type="caution">
    <text evidence="1">The sequence shown here is derived from an EMBL/GenBank/DDBJ whole genome shotgun (WGS) entry which is preliminary data.</text>
</comment>
<evidence type="ECO:0000313" key="1">
    <source>
        <dbReference type="EMBL" id="CAG8438133.1"/>
    </source>
</evidence>
<reference evidence="1" key="1">
    <citation type="submission" date="2021-06" db="EMBL/GenBank/DDBJ databases">
        <authorList>
            <person name="Kallberg Y."/>
            <person name="Tangrot J."/>
            <person name="Rosling A."/>
        </authorList>
    </citation>
    <scope>NUCLEOTIDE SEQUENCE</scope>
    <source>
        <strain evidence="1">CL551</strain>
    </source>
</reference>
<name>A0A9N8V4S9_9GLOM</name>